<evidence type="ECO:0000256" key="7">
    <source>
        <dbReference type="ARBA" id="ARBA00022741"/>
    </source>
</evidence>
<protein>
    <recommendedName>
        <fullName evidence="6">GTP cyclohydrolase 1</fullName>
        <ecNumber evidence="5">3.5.4.16</ecNumber>
    </recommendedName>
    <alternativeName>
        <fullName evidence="11">GTP cyclohydrolase I</fullName>
    </alternativeName>
</protein>
<dbReference type="NCBIfam" id="NF006825">
    <property type="entry name" value="PRK09347.1-2"/>
    <property type="match status" value="1"/>
</dbReference>
<dbReference type="GO" id="GO:0003934">
    <property type="term" value="F:GTP cyclohydrolase I activity"/>
    <property type="evidence" value="ECO:0007669"/>
    <property type="project" value="UniProtKB-EC"/>
</dbReference>
<dbReference type="InterPro" id="IPR020602">
    <property type="entry name" value="GTP_CycHdrlase_I_dom"/>
</dbReference>
<comment type="pathway">
    <text evidence="2">Cofactor biosynthesis; 7,8-dihydroneopterin triphosphate biosynthesis; 7,8-dihydroneopterin triphosphate from GTP: step 1/1.</text>
</comment>
<evidence type="ECO:0000256" key="10">
    <source>
        <dbReference type="ARBA" id="ARBA00023134"/>
    </source>
</evidence>
<dbReference type="WBParaSite" id="ACRNAN_Path_101.g366.t1">
    <property type="protein sequence ID" value="ACRNAN_Path_101.g366.t1"/>
    <property type="gene ID" value="ACRNAN_Path_101.g366"/>
</dbReference>
<dbReference type="PROSITE" id="PS00860">
    <property type="entry name" value="GTP_CYCLOHYDROL_1_2"/>
    <property type="match status" value="1"/>
</dbReference>
<dbReference type="GO" id="GO:0005525">
    <property type="term" value="F:GTP binding"/>
    <property type="evidence" value="ECO:0007669"/>
    <property type="project" value="UniProtKB-KW"/>
</dbReference>
<dbReference type="NCBIfam" id="TIGR00063">
    <property type="entry name" value="folE"/>
    <property type="match status" value="1"/>
</dbReference>
<evidence type="ECO:0000256" key="2">
    <source>
        <dbReference type="ARBA" id="ARBA00005080"/>
    </source>
</evidence>
<evidence type="ECO:0000256" key="1">
    <source>
        <dbReference type="ARBA" id="ARBA00001052"/>
    </source>
</evidence>
<keyword evidence="7" id="KW-0547">Nucleotide-binding</keyword>
<evidence type="ECO:0000313" key="14">
    <source>
        <dbReference type="WBParaSite" id="ACRNAN_Path_101.g366.t1"/>
    </source>
</evidence>
<evidence type="ECO:0000259" key="12">
    <source>
        <dbReference type="Pfam" id="PF01227"/>
    </source>
</evidence>
<dbReference type="FunFam" id="3.30.1130.10:FF:000012">
    <property type="entry name" value="GTP cyclohydrolase 1"/>
    <property type="match status" value="1"/>
</dbReference>
<reference evidence="14 15" key="1">
    <citation type="submission" date="2022-11" db="UniProtKB">
        <authorList>
            <consortium name="WormBaseParasite"/>
        </authorList>
    </citation>
    <scope>IDENTIFICATION</scope>
</reference>
<evidence type="ECO:0000256" key="3">
    <source>
        <dbReference type="ARBA" id="ARBA00008085"/>
    </source>
</evidence>
<dbReference type="GO" id="GO:0005737">
    <property type="term" value="C:cytoplasm"/>
    <property type="evidence" value="ECO:0007669"/>
    <property type="project" value="TreeGrafter"/>
</dbReference>
<dbReference type="PANTHER" id="PTHR11109:SF7">
    <property type="entry name" value="GTP CYCLOHYDROLASE 1"/>
    <property type="match status" value="1"/>
</dbReference>
<dbReference type="GO" id="GO:0008270">
    <property type="term" value="F:zinc ion binding"/>
    <property type="evidence" value="ECO:0007669"/>
    <property type="project" value="TreeGrafter"/>
</dbReference>
<dbReference type="GO" id="GO:0006729">
    <property type="term" value="P:tetrahydrobiopterin biosynthetic process"/>
    <property type="evidence" value="ECO:0007669"/>
    <property type="project" value="UniProtKB-KW"/>
</dbReference>
<dbReference type="PANTHER" id="PTHR11109">
    <property type="entry name" value="GTP CYCLOHYDROLASE I"/>
    <property type="match status" value="1"/>
</dbReference>
<evidence type="ECO:0000256" key="4">
    <source>
        <dbReference type="ARBA" id="ARBA00011857"/>
    </source>
</evidence>
<dbReference type="Proteomes" id="UP000887540">
    <property type="component" value="Unplaced"/>
</dbReference>
<dbReference type="WBParaSite" id="ACRNAN_scaffold9732.g12136.t1">
    <property type="protein sequence ID" value="ACRNAN_scaffold9732.g12136.t1"/>
    <property type="gene ID" value="ACRNAN_scaffold9732.g12136"/>
</dbReference>
<dbReference type="InterPro" id="IPR001474">
    <property type="entry name" value="GTP_CycHdrlase_I"/>
</dbReference>
<dbReference type="Pfam" id="PF01227">
    <property type="entry name" value="GTP_cyclohydroI"/>
    <property type="match status" value="1"/>
</dbReference>
<dbReference type="NCBIfam" id="NF006826">
    <property type="entry name" value="PRK09347.1-3"/>
    <property type="match status" value="1"/>
</dbReference>
<dbReference type="CDD" id="cd00642">
    <property type="entry name" value="GTP_cyclohydro1"/>
    <property type="match status" value="1"/>
</dbReference>
<dbReference type="InterPro" id="IPR018234">
    <property type="entry name" value="GTP_CycHdrlase_I_CS"/>
</dbReference>
<name>A0A914BUE3_9BILA</name>
<evidence type="ECO:0000313" key="13">
    <source>
        <dbReference type="Proteomes" id="UP000887540"/>
    </source>
</evidence>
<organism evidence="13 14">
    <name type="scientific">Acrobeloides nanus</name>
    <dbReference type="NCBI Taxonomy" id="290746"/>
    <lineage>
        <taxon>Eukaryota</taxon>
        <taxon>Metazoa</taxon>
        <taxon>Ecdysozoa</taxon>
        <taxon>Nematoda</taxon>
        <taxon>Chromadorea</taxon>
        <taxon>Rhabditida</taxon>
        <taxon>Tylenchina</taxon>
        <taxon>Cephalobomorpha</taxon>
        <taxon>Cephaloboidea</taxon>
        <taxon>Cephalobidae</taxon>
        <taxon>Acrobeloides</taxon>
    </lineage>
</organism>
<dbReference type="Gene3D" id="3.30.1130.10">
    <property type="match status" value="1"/>
</dbReference>
<keyword evidence="8" id="KW-0378">Hydrolase</keyword>
<dbReference type="InterPro" id="IPR043133">
    <property type="entry name" value="GTP-CH-I_C/QueF"/>
</dbReference>
<dbReference type="AlphaFoldDB" id="A0A914BUE3"/>
<evidence type="ECO:0000313" key="15">
    <source>
        <dbReference type="WBParaSite" id="ACRNAN_scaffold9732.g12136.t1"/>
    </source>
</evidence>
<evidence type="ECO:0000256" key="9">
    <source>
        <dbReference type="ARBA" id="ARBA00023007"/>
    </source>
</evidence>
<dbReference type="PROSITE" id="PS00859">
    <property type="entry name" value="GTP_CYCLOHYDROL_1_1"/>
    <property type="match status" value="1"/>
</dbReference>
<comment type="catalytic activity">
    <reaction evidence="1">
        <text>GTP + H2O = 7,8-dihydroneopterin 3'-triphosphate + formate + H(+)</text>
        <dbReference type="Rhea" id="RHEA:17473"/>
        <dbReference type="ChEBI" id="CHEBI:15377"/>
        <dbReference type="ChEBI" id="CHEBI:15378"/>
        <dbReference type="ChEBI" id="CHEBI:15740"/>
        <dbReference type="ChEBI" id="CHEBI:37565"/>
        <dbReference type="ChEBI" id="CHEBI:58462"/>
        <dbReference type="EC" id="3.5.4.16"/>
    </reaction>
</comment>
<comment type="similarity">
    <text evidence="3">Belongs to the GTP cyclohydrolase I family.</text>
</comment>
<dbReference type="FunFam" id="1.10.286.10:FF:000003">
    <property type="entry name" value="GTP cyclohydrolase 1"/>
    <property type="match status" value="1"/>
</dbReference>
<keyword evidence="13" id="KW-1185">Reference proteome</keyword>
<dbReference type="HAMAP" id="MF_00223">
    <property type="entry name" value="FolE"/>
    <property type="match status" value="1"/>
</dbReference>
<comment type="subunit">
    <text evidence="4">Toroid-shaped homodecamer, composed of two pentamers of five dimers.</text>
</comment>
<dbReference type="InterPro" id="IPR043134">
    <property type="entry name" value="GTP-CH-I_N"/>
</dbReference>
<evidence type="ECO:0000256" key="11">
    <source>
        <dbReference type="ARBA" id="ARBA00030854"/>
    </source>
</evidence>
<dbReference type="SUPFAM" id="SSF55620">
    <property type="entry name" value="Tetrahydrobiopterin biosynthesis enzymes-like"/>
    <property type="match status" value="1"/>
</dbReference>
<keyword evidence="9" id="KW-0783">Tetrahydrobiopterin biosynthesis</keyword>
<keyword evidence="10" id="KW-0342">GTP-binding</keyword>
<dbReference type="GO" id="GO:0046148">
    <property type="term" value="P:pigment biosynthetic process"/>
    <property type="evidence" value="ECO:0007669"/>
    <property type="project" value="UniProtKB-ARBA"/>
</dbReference>
<evidence type="ECO:0000256" key="5">
    <source>
        <dbReference type="ARBA" id="ARBA00012715"/>
    </source>
</evidence>
<evidence type="ECO:0000256" key="8">
    <source>
        <dbReference type="ARBA" id="ARBA00022801"/>
    </source>
</evidence>
<evidence type="ECO:0000256" key="6">
    <source>
        <dbReference type="ARBA" id="ARBA00017272"/>
    </source>
</evidence>
<dbReference type="GO" id="GO:0046654">
    <property type="term" value="P:tetrahydrofolate biosynthetic process"/>
    <property type="evidence" value="ECO:0007669"/>
    <property type="project" value="InterPro"/>
</dbReference>
<sequence>MSVGHSSGIASSSITSDDNALIAKGDLSVTSSPVPNKEKTILYEERSPQLDDMAKAYQTIIRHVGEDTERQGLAKTPERAAKAMLFFTKGYEENLDDILNEAVFDEDHDEMVIVRDIEMFSLCEHHLVPFIGKVHIGYLPNKKVLGLSKLARIVEMFSRRLQVQERLTKQIATAILQAVHPTGVGVVIEASHMCMVMRGVQKINATTSTSCMLGVFRDDPKTREEFLTLIKK</sequence>
<proteinExistence type="inferred from homology"/>
<dbReference type="EC" id="3.5.4.16" evidence="5"/>
<dbReference type="Gene3D" id="1.10.286.10">
    <property type="match status" value="1"/>
</dbReference>
<accession>A0A914BUE3</accession>
<feature type="domain" description="GTP cyclohydrolase I" evidence="12">
    <location>
        <begin position="54"/>
        <end position="230"/>
    </location>
</feature>